<name>J4H4P4_9APHY</name>
<sequence length="444" mass="48081">MAALCTDFFALNYDVLSLVLALISVQDAKQLALVSHQAYALAMPRILADVSLGGAFHKPSSIPATRQLTGFCAFMLADDRERLPCLQSLEIRRDAVRSRVGGVWAVDSRCVELLSEVLARAVHLQKITIWSFDSLVTAYPLIVDALGGCARLQTVCLGGDIAPMSTLIRAFPHVRTLQFVDGRASWGPRWDTCVTPATGEAWPNLDHVESGFPVLPLAKPVRRVDIRNPLSAYGDHLENALDYIQATRPVVLSCVVDISVLDSEFIARLPEVACNLKYLELIIHGCESLATITVWMTRIAALLSPLPLLGLALYSSTPASFPSPFSSPAASPPSSPRLSPVPDAPAIADLSFAALDSDAITPVAVTNRSQPPTLRTIARDAASAIPSVRYVALQPAGPTTRNAYKPEWFVAERPRKGGAIRVRELGEREGVLVGQMLRRLDVHD</sequence>
<dbReference type="OrthoDB" id="2787271at2759"/>
<dbReference type="GeneID" id="24100255"/>
<organism evidence="2 3">
    <name type="scientific">Fibroporia radiculosa</name>
    <dbReference type="NCBI Taxonomy" id="599839"/>
    <lineage>
        <taxon>Eukaryota</taxon>
        <taxon>Fungi</taxon>
        <taxon>Dikarya</taxon>
        <taxon>Basidiomycota</taxon>
        <taxon>Agaricomycotina</taxon>
        <taxon>Agaricomycetes</taxon>
        <taxon>Polyporales</taxon>
        <taxon>Fibroporiaceae</taxon>
        <taxon>Fibroporia</taxon>
    </lineage>
</organism>
<gene>
    <name evidence="2" type="ORF">FIBRA_07558</name>
</gene>
<accession>J4H4P4</accession>
<evidence type="ECO:0000313" key="2">
    <source>
        <dbReference type="EMBL" id="CCM05344.1"/>
    </source>
</evidence>
<keyword evidence="1" id="KW-0732">Signal</keyword>
<protein>
    <recommendedName>
        <fullName evidence="4">F-box domain-containing protein</fullName>
    </recommendedName>
</protein>
<reference evidence="2 3" key="1">
    <citation type="journal article" date="2012" name="Appl. Environ. Microbiol.">
        <title>Short-read sequencing for genomic analysis of the brown rot fungus Fibroporia radiculosa.</title>
        <authorList>
            <person name="Tang J.D."/>
            <person name="Perkins A.D."/>
            <person name="Sonstegard T.S."/>
            <person name="Schroeder S.G."/>
            <person name="Burgess S.C."/>
            <person name="Diehl S.V."/>
        </authorList>
    </citation>
    <scope>NUCLEOTIDE SEQUENCE [LARGE SCALE GENOMIC DNA]</scope>
    <source>
        <strain evidence="2 3">TFFH 294</strain>
    </source>
</reference>
<dbReference type="InParanoid" id="J4H4P4"/>
<dbReference type="AlphaFoldDB" id="J4H4P4"/>
<feature type="chain" id="PRO_5003779252" description="F-box domain-containing protein" evidence="1">
    <location>
        <begin position="18"/>
        <end position="444"/>
    </location>
</feature>
<dbReference type="EMBL" id="HE797187">
    <property type="protein sequence ID" value="CCM05344.1"/>
    <property type="molecule type" value="Genomic_DNA"/>
</dbReference>
<dbReference type="Proteomes" id="UP000006352">
    <property type="component" value="Unassembled WGS sequence"/>
</dbReference>
<evidence type="ECO:0000313" key="3">
    <source>
        <dbReference type="Proteomes" id="UP000006352"/>
    </source>
</evidence>
<dbReference type="HOGENOM" id="CLU_050880_0_0_1"/>
<dbReference type="RefSeq" id="XP_012184627.1">
    <property type="nucleotide sequence ID" value="XM_012329237.1"/>
</dbReference>
<proteinExistence type="predicted"/>
<evidence type="ECO:0000256" key="1">
    <source>
        <dbReference type="SAM" id="SignalP"/>
    </source>
</evidence>
<keyword evidence="3" id="KW-1185">Reference proteome</keyword>
<dbReference type="STRING" id="599839.J4H4P4"/>
<feature type="signal peptide" evidence="1">
    <location>
        <begin position="1"/>
        <end position="17"/>
    </location>
</feature>
<evidence type="ECO:0008006" key="4">
    <source>
        <dbReference type="Google" id="ProtNLM"/>
    </source>
</evidence>